<feature type="region of interest" description="Disordered" evidence="2">
    <location>
        <begin position="159"/>
        <end position="223"/>
    </location>
</feature>
<gene>
    <name evidence="3" type="ORF">BT96DRAFT_1006457</name>
</gene>
<reference evidence="3" key="1">
    <citation type="journal article" date="2019" name="Environ. Microbiol.">
        <title>Fungal ecological strategies reflected in gene transcription - a case study of two litter decomposers.</title>
        <authorList>
            <person name="Barbi F."/>
            <person name="Kohler A."/>
            <person name="Barry K."/>
            <person name="Baskaran P."/>
            <person name="Daum C."/>
            <person name="Fauchery L."/>
            <person name="Ihrmark K."/>
            <person name="Kuo A."/>
            <person name="LaButti K."/>
            <person name="Lipzen A."/>
            <person name="Morin E."/>
            <person name="Grigoriev I.V."/>
            <person name="Henrissat B."/>
            <person name="Lindahl B."/>
            <person name="Martin F."/>
        </authorList>
    </citation>
    <scope>NUCLEOTIDE SEQUENCE</scope>
    <source>
        <strain evidence="3">JB14</strain>
    </source>
</reference>
<evidence type="ECO:0000256" key="1">
    <source>
        <dbReference type="SAM" id="Coils"/>
    </source>
</evidence>
<dbReference type="Proteomes" id="UP000799118">
    <property type="component" value="Unassembled WGS sequence"/>
</dbReference>
<protein>
    <submittedName>
        <fullName evidence="3">Uncharacterized protein</fullName>
    </submittedName>
</protein>
<feature type="compositionally biased region" description="Polar residues" evidence="2">
    <location>
        <begin position="159"/>
        <end position="180"/>
    </location>
</feature>
<dbReference type="AlphaFoldDB" id="A0A6A4GKJ1"/>
<keyword evidence="4" id="KW-1185">Reference proteome</keyword>
<name>A0A6A4GKJ1_9AGAR</name>
<feature type="compositionally biased region" description="Polar residues" evidence="2">
    <location>
        <begin position="189"/>
        <end position="204"/>
    </location>
</feature>
<organism evidence="3 4">
    <name type="scientific">Gymnopus androsaceus JB14</name>
    <dbReference type="NCBI Taxonomy" id="1447944"/>
    <lineage>
        <taxon>Eukaryota</taxon>
        <taxon>Fungi</taxon>
        <taxon>Dikarya</taxon>
        <taxon>Basidiomycota</taxon>
        <taxon>Agaricomycotina</taxon>
        <taxon>Agaricomycetes</taxon>
        <taxon>Agaricomycetidae</taxon>
        <taxon>Agaricales</taxon>
        <taxon>Marasmiineae</taxon>
        <taxon>Omphalotaceae</taxon>
        <taxon>Gymnopus</taxon>
    </lineage>
</organism>
<evidence type="ECO:0000313" key="3">
    <source>
        <dbReference type="EMBL" id="KAE9386058.1"/>
    </source>
</evidence>
<feature type="region of interest" description="Disordered" evidence="2">
    <location>
        <begin position="1"/>
        <end position="64"/>
    </location>
</feature>
<proteinExistence type="predicted"/>
<accession>A0A6A4GKJ1</accession>
<feature type="coiled-coil region" evidence="1">
    <location>
        <begin position="69"/>
        <end position="155"/>
    </location>
</feature>
<evidence type="ECO:0000256" key="2">
    <source>
        <dbReference type="SAM" id="MobiDB-lite"/>
    </source>
</evidence>
<keyword evidence="1" id="KW-0175">Coiled coil</keyword>
<evidence type="ECO:0000313" key="4">
    <source>
        <dbReference type="Proteomes" id="UP000799118"/>
    </source>
</evidence>
<dbReference type="EMBL" id="ML769917">
    <property type="protein sequence ID" value="KAE9386058.1"/>
    <property type="molecule type" value="Genomic_DNA"/>
</dbReference>
<feature type="compositionally biased region" description="Basic and acidic residues" evidence="2">
    <location>
        <begin position="28"/>
        <end position="37"/>
    </location>
</feature>
<sequence>MTSFLNNLLCPTETSPQQPMYTPYLHKQPKDLEEAEGHAPAPRSYNQPDKVQAVAGPRQEEYDRQLKANREAIATNKMLMEEIEKLKHLGQETIAQEKAQAEAANAKAEMRSQQEALDQQRIWFEQQLKELKCQHNQVQKEKEECDTEIFNLRNRKCLSGQSHPQEEPSSQALFQDATQNHPHEDVNMSEGSSSSQAPPQNATLNAPDLATLVRDSVAAATKV</sequence>
<dbReference type="OrthoDB" id="3111937at2759"/>